<name>A0ABR6PXV9_9FLAO</name>
<dbReference type="InterPro" id="IPR022045">
    <property type="entry name" value="TcdB_toxin_mid/N"/>
</dbReference>
<dbReference type="Gene3D" id="2.180.10.10">
    <property type="entry name" value="RHS repeat-associated core"/>
    <property type="match status" value="2"/>
</dbReference>
<dbReference type="PROSITE" id="PS50818">
    <property type="entry name" value="INTEIN_C_TER"/>
    <property type="match status" value="1"/>
</dbReference>
<dbReference type="EMBL" id="JACHKS010000001">
    <property type="protein sequence ID" value="MBB6329074.1"/>
    <property type="molecule type" value="Genomic_DNA"/>
</dbReference>
<keyword evidence="2" id="KW-0964">Secreted</keyword>
<feature type="region of interest" description="Disordered" evidence="4">
    <location>
        <begin position="2837"/>
        <end position="2858"/>
    </location>
</feature>
<dbReference type="Gene3D" id="2.170.16.10">
    <property type="entry name" value="Hedgehog/Intein (Hint) domain"/>
    <property type="match status" value="1"/>
</dbReference>
<keyword evidence="3" id="KW-0843">Virulence</keyword>
<dbReference type="InterPro" id="IPR036844">
    <property type="entry name" value="Hint_dom_sf"/>
</dbReference>
<dbReference type="PANTHER" id="PTHR32305:SF15">
    <property type="entry name" value="PROTEIN RHSA-RELATED"/>
    <property type="match status" value="1"/>
</dbReference>
<dbReference type="PROSITE" id="PS50817">
    <property type="entry name" value="INTEIN_N_TER"/>
    <property type="match status" value="1"/>
</dbReference>
<dbReference type="PROSITE" id="PS00018">
    <property type="entry name" value="EF_HAND_1"/>
    <property type="match status" value="1"/>
</dbReference>
<dbReference type="InterPro" id="IPR006530">
    <property type="entry name" value="YD"/>
</dbReference>
<dbReference type="RefSeq" id="WP_184551965.1">
    <property type="nucleotide sequence ID" value="NZ_JACHKS010000001.1"/>
</dbReference>
<feature type="domain" description="Hint" evidence="5">
    <location>
        <begin position="3330"/>
        <end position="3424"/>
    </location>
</feature>
<evidence type="ECO:0000256" key="2">
    <source>
        <dbReference type="ARBA" id="ARBA00022525"/>
    </source>
</evidence>
<dbReference type="InterPro" id="IPR022385">
    <property type="entry name" value="Rhs_assc_core"/>
</dbReference>
<dbReference type="SUPFAM" id="SSF69318">
    <property type="entry name" value="Integrin alpha N-terminal domain"/>
    <property type="match status" value="2"/>
</dbReference>
<dbReference type="InterPro" id="IPR050708">
    <property type="entry name" value="T6SS_VgrG/RHS"/>
</dbReference>
<comment type="caution">
    <text evidence="6">The sequence shown here is derived from an EMBL/GenBank/DDBJ whole genome shotgun (WGS) entry which is preliminary data.</text>
</comment>
<organism evidence="6 7">
    <name type="scientific">Chryseobacterium sediminis</name>
    <dbReference type="NCBI Taxonomy" id="1679494"/>
    <lineage>
        <taxon>Bacteria</taxon>
        <taxon>Pseudomonadati</taxon>
        <taxon>Bacteroidota</taxon>
        <taxon>Flavobacteriia</taxon>
        <taxon>Flavobacteriales</taxon>
        <taxon>Weeksellaceae</taxon>
        <taxon>Chryseobacterium group</taxon>
        <taxon>Chryseobacterium</taxon>
    </lineage>
</organism>
<evidence type="ECO:0000313" key="7">
    <source>
        <dbReference type="Proteomes" id="UP000587367"/>
    </source>
</evidence>
<dbReference type="InterPro" id="IPR030934">
    <property type="entry name" value="Intein_C"/>
</dbReference>
<dbReference type="Pfam" id="PF05593">
    <property type="entry name" value="RHS_repeat"/>
    <property type="match status" value="2"/>
</dbReference>
<dbReference type="Pfam" id="PF07591">
    <property type="entry name" value="PT-HINT"/>
    <property type="match status" value="1"/>
</dbReference>
<feature type="compositionally biased region" description="Polar residues" evidence="4">
    <location>
        <begin position="2847"/>
        <end position="2858"/>
    </location>
</feature>
<dbReference type="SUPFAM" id="SSF51294">
    <property type="entry name" value="Hedgehog/intein (Hint) domain"/>
    <property type="match status" value="1"/>
</dbReference>
<dbReference type="Pfam" id="PF03534">
    <property type="entry name" value="SpvB"/>
    <property type="match status" value="1"/>
</dbReference>
<gene>
    <name evidence="6" type="ORF">HNP24_000024</name>
</gene>
<protein>
    <submittedName>
        <fullName evidence="6">RHS repeat-associated protein</fullName>
    </submittedName>
</protein>
<proteinExistence type="predicted"/>
<dbReference type="Pfam" id="PF12256">
    <property type="entry name" value="TcdB_toxin_midN"/>
    <property type="match status" value="1"/>
</dbReference>
<evidence type="ECO:0000259" key="5">
    <source>
        <dbReference type="SMART" id="SM00306"/>
    </source>
</evidence>
<comment type="subcellular location">
    <subcellularLocation>
        <location evidence="1">Secreted</location>
    </subcellularLocation>
</comment>
<dbReference type="InterPro" id="IPR003284">
    <property type="entry name" value="Sal_SpvB"/>
</dbReference>
<dbReference type="InterPro" id="IPR031325">
    <property type="entry name" value="RHS_repeat"/>
</dbReference>
<dbReference type="InterPro" id="IPR018247">
    <property type="entry name" value="EF_Hand_1_Ca_BS"/>
</dbReference>
<dbReference type="InterPro" id="IPR028994">
    <property type="entry name" value="Integrin_alpha_N"/>
</dbReference>
<dbReference type="CDD" id="cd00081">
    <property type="entry name" value="Hint"/>
    <property type="match status" value="1"/>
</dbReference>
<evidence type="ECO:0000256" key="3">
    <source>
        <dbReference type="ARBA" id="ARBA00023026"/>
    </source>
</evidence>
<reference evidence="6 7" key="1">
    <citation type="submission" date="2020-08" db="EMBL/GenBank/DDBJ databases">
        <title>Functional genomics of gut bacteria from endangered species of beetles.</title>
        <authorList>
            <person name="Carlos-Shanley C."/>
        </authorList>
    </citation>
    <scope>NUCLEOTIDE SEQUENCE [LARGE SCALE GENOMIC DNA]</scope>
    <source>
        <strain evidence="6 7">S00068</strain>
    </source>
</reference>
<accession>A0ABR6PXV9</accession>
<evidence type="ECO:0000256" key="4">
    <source>
        <dbReference type="SAM" id="MobiDB-lite"/>
    </source>
</evidence>
<evidence type="ECO:0000256" key="1">
    <source>
        <dbReference type="ARBA" id="ARBA00004613"/>
    </source>
</evidence>
<dbReference type="InterPro" id="IPR006141">
    <property type="entry name" value="Intein_N"/>
</dbReference>
<keyword evidence="7" id="KW-1185">Reference proteome</keyword>
<dbReference type="InterPro" id="IPR003587">
    <property type="entry name" value="Hint_dom_N"/>
</dbReference>
<sequence length="3563" mass="396247">MKINTDQFPVTKKSCLLIVFFAFMFVFASFTKEDRQKVLGFKKELISKWTDKKVDLLDENAKGTSFNQLTQSEGSSNKNVLDEDHSIFLNSGNKNLEHPEFENNSVGNNNSFYPSKEKEGTIGAFTDQEEDEVSDNFFTIDIPSVEENAVAYLEYDLFGLASHESVSRSINHNIAIGGGIIVPSTKWSHQKEAINSELIKTGSNSILFTAPAAGVKYKVKNLRLVFEKDRKSNISPIVSSILSEDQLYVKGNIGSLSDVIVNNETVAVKKGEFEKVIKLSEKNKIDGSFSITAGGMTSIYKIPASTKSFKVIDHYYAKSKGIEISKDKEFSINYEDANISIEKGTSESAYIEVLKLREKDIPAVSQGLKNVTLNNAAYRFSVVSGKLAKRAKITIPYDTKRLGLFSPKDIKIFHFDYAKKQWVADKSVVDEKNKTVMVEGDGDHDYINGIISAPESPQTTAFSPTSISGLKAADPMSGMQLMNAPTANQKGDASMNYPIKIPAGLGGLQPSLAIGYNSGAGNGWMGEGWDLQGLSAITIDTRWGTPKFGAQETELYALDGEMLVYPNGYLPHRHNNTSETSTDITTARQARNSTGKKQFYLRKNHDFTLIEREGNTPSDYSWIVTSTDGTKSYYGGSDNSVIKNDEGQIVHWGLRMVEDSNGNKMMFTYQKNILDLGSTNALTGGVYFHIQKITYGKNQDYSVNFIAETGISRKDISINAKQGLKRVEPYLLKAIDIKHKTEKIRTYGAEYEDGQFNKTRLKRLYSQVYNIKIVNPLPIVDDYSFEYYNQVENNQIFGPDTQVQVQNSENVYNGLIENILKPSKINGNISSENGLNFRPAAGLNFFYSSNDAYGHLMFGFPFGYSTAEAKNAQQLIDFNGDGIQDMIYRTSSELKFSQGKLDQDGHLSFLPAKPLLNYNNNFTYTETKTNNSGWDMGATVYSRSQIKSTSRGTTSTYLIDANSDGLVDIVNNGQVWFNKYNKGLQQPEMTKHSEFTENMVVKDKPIAPPVLPPDDPIVTPDIPAVPITDVVKVWIASQDGYITIKDNISVPSYTGDQGDLPIKMYYSVEAPYASSGASVNTRVYLTELTPGGLAKNISISKYNDYYTEMNAISPGNNTVSNQVGAANSSNRIFVKSGEKVYVRLHKSMTKNLEVNSNPEVIYVDPSTGSPLSSKFIFQDQFKLNNGNYGSNFLTNNLLSSAYLDGTGTANITVESVNFPNSTDSFTFKVIAENANTGAVTVLHSSEYIQSYDPFNTEAYTGTLNVNSSEPVYLKFIVESDSHTSFFNSNWKDKIKVHYNAVSNNNASVNLDLYPVAQYPSYAVTQLRARIDIRNTQDNPNIVSGKRAFGVQIDKGVTNFSTLSTGTFYYVIKTGSTVMGKRKVTVAANGANSVIKEEDMIGGFDVPGMSPISFYKGDLTIPEFGQPHLVNIQVYCKTDGDYALFNKYSQYFQGKPFKIYGSGELITSVPPTSVNTAMYNPKTAVYNNWGQFLYNPGIIEGYTYGKPIEAETMTPGNVAQNTYPQCIQQPPLSAEELAKCIDNLPNANPNTGNNTVSQFVSPMKPYSSLVNTGGNYTVKSIWVGAGENQFASASSFKDDEAVNYFNNPIPNTPSITPTTLVTGALSLDTTMKAISRKQSSYTRNTTNTLNVSVGGVGISEAESETVPWGKGSIETQTFSDINGDGYPDMVYPESIQMTNSVGSLDDINLVPSGGFPTDSNTYQKMNSLGFSYNLFSASGRISVNGLLGTTSKGDSSMPWSGSGSASAGVTKYFNSFDSGNNFWMDINGDGLPDRVVNGGAINMGVMLNLGKKLSGMKPVENMITYRSHPIGSENISIGGGLGSSANMGALSSFGFGISASLGGSASKGTADVVYEDINGDGLIDILEVKNCDLLPGCTKWTNVRYNLGHKFDTAVPLLKTVGNVDFTEESGSYNGYFSFGGSFMVNIGPIPIIPPVPILNLFIKVGAGATANLGINVSDTQKAFRDMNGDGFVDLVVDNSNGFIVNYSLIGKTNKLKSVTQNITKGKYTIDYQFTQPNYEDPHAKLVVKEVKILNPDVFSTDYTLSSTEKDIVTQYKFENSRYDRRERDNFGFGKVTREEINIDGNPYRKTEDTYYNTSYFLNGLIKQSKILSGNDELISKVIYNYRLYKFKDNTTKIDPNYLAESFDTGGTEGRRMATVLLNTKINTRFENGGEIETTEKMEYDYNTGLVSNYTYTSPTNSYKSVITYWTGLNKNMIAVPKEISVYDGTGSTLLRKRKTQDVNANTGDIGKYIVFDGSQDIITDYTYEPSGNVKTVTYPPDESQNRYSISYEYDDETGKYVIRTTDAFGYISFGQYNLYLDVLTKSTDITGNVIQYGYDDYGRAISIIEPYSPANVSTITHSYYYDHYGMPSSDQNIKIFRARTSHYDADHPNNLINTDSYSDFMGRVIQVKKDIDVSGVEKRSVSGRSVFDVFGRTIEQYHPVQEDQMTDNLNLSIAQNVVRNTYDHSDRINSMKDEDGVMKNLTYQIEGNLLKTTEEFDVMKTETFANAEGQVVEKINYLSSNPLSTKFEYNTIGELLMVTDPQGIKTTYKYNLAGRRTEMLHPDKGQTTYEYDTAGHLIRFVTPNLVNDPNIQSHFIHYRYDKNRLIDITLPNLPSGVVNPNNVHYDYMPANSGNNSGRITTKTDGTGYTTYNYGKLGEVISETRRIFGYSIPTMEFKTDYVYDSWNRLKKLTYPDGEQLTYSYDLGGNLKTVTNGSYNYIQNIKYDLYEQRTAANYGNGTRTDYSYIATNRRLDHFGLWSNSNAFLSNSYEYDKRGNIIRLANDVGVTPNQMGGTYAFKYGYDTLNRLIGTESDMGLNDKGGTPTTPNTSPYAQSNSHFELRKVMYNESGGIVLKEQVHQIDQQPEPLNTYSNNYKYIPETHKVKSIIDGNISGTQQLFAYDENGNATEHVDEFGSKHMFWDEQDRLKAFYSDDSGVYQYYAYDDKGERTIKYNLHGSSQLYQNGELVDPGSLSLTDYTLYPNPYVTVSLNGQYTKHYFEGSTRFASRVMDGSNIFVPLNLRTSDQGTTMREPDPSVDFKTYLEKAGVGDISAELNTLNGPTSQLGLYYLHNDHLGTATFVTNSSAQSTQFFLNLPFGETMLEQRTGVYDNPYKFNAKELDRETGLYYYGARYYNPRASIWYGVDPLAVYNPVMETQFYGDGEHNDGVYLWGNLNPYIYTYQNPIVYVDPNGKQNYSSVISGKFSGLSRAFQDGAPRVATQAAKVGAVGVAATLDVFVTKGWATRATLAYTAGEAYHSAEMQSYWRDRGNEEEAQKYEAEGAEATKELFIFGGASAVGNIAKSLSKLCFVKGTLIATSEGYKAIEKINVGDKVWSYNEKSNKNELKNVITLSKNKADLIVNIRLDETNIECTQDHPFYIINKGWIAARDLKVGDNVLTKDGAKLKINFIKLFSRNEEVYNFEVENNHNYFVSSKGILVHNDCSTGWIQKSLYNELKGIDKDLAQTAVQALDKGTVIRAKGVSGIKQLKGTGIKGFKYELKLTGKYGKYRLLGNYEKVTIGSGKNQKEIMTVVFRDHIKK</sequence>
<dbReference type="NCBIfam" id="TIGR01643">
    <property type="entry name" value="YD_repeat_2x"/>
    <property type="match status" value="1"/>
</dbReference>
<evidence type="ECO:0000313" key="6">
    <source>
        <dbReference type="EMBL" id="MBB6329074.1"/>
    </source>
</evidence>
<dbReference type="NCBIfam" id="TIGR01443">
    <property type="entry name" value="intein_Cterm"/>
    <property type="match status" value="1"/>
</dbReference>
<dbReference type="SMART" id="SM00306">
    <property type="entry name" value="HintN"/>
    <property type="match status" value="1"/>
</dbReference>
<dbReference type="Proteomes" id="UP000587367">
    <property type="component" value="Unassembled WGS sequence"/>
</dbReference>
<dbReference type="NCBIfam" id="TIGR03696">
    <property type="entry name" value="Rhs_assc_core"/>
    <property type="match status" value="1"/>
</dbReference>
<dbReference type="PANTHER" id="PTHR32305">
    <property type="match status" value="1"/>
</dbReference>